<keyword evidence="2" id="KW-1185">Reference proteome</keyword>
<dbReference type="RefSeq" id="WP_229569632.1">
    <property type="nucleotide sequence ID" value="NZ_AP025226.1"/>
</dbReference>
<sequence>MICVPFYVIDDLYIDAYFMDKIDKPYLRILLVKVKIKGSKCDGRILNTIPFETVVELLRNGSNDLQNISFNIKKENLNNLDIILSSLYNPGYYFRKREKEITLSSILKIYDLAYKNVLDKLNRVKDAVVTYLSLSLANSSVIINNNEDQVYTQFFRSDPKFREAILSALSEQ</sequence>
<dbReference type="KEGG" id="scas:SACC_23280"/>
<gene>
    <name evidence="1" type="ORF">SACC_23280</name>
</gene>
<evidence type="ECO:0000313" key="1">
    <source>
        <dbReference type="EMBL" id="BDB99311.1"/>
    </source>
</evidence>
<name>A0AAQ4CU30_9CREN</name>
<reference evidence="1 2" key="1">
    <citation type="journal article" date="2022" name="Microbiol. Resour. Announc.">
        <title>Complete Genome Sequence of the Hyperthermophilic and Acidophilic Archaeon Saccharolobus caldissimus Strain HS-3T.</title>
        <authorList>
            <person name="Sakai H.D."/>
            <person name="Kurosawa N."/>
        </authorList>
    </citation>
    <scope>NUCLEOTIDE SEQUENCE [LARGE SCALE GENOMIC DNA]</scope>
    <source>
        <strain evidence="1 2">JCM32116</strain>
    </source>
</reference>
<dbReference type="AlphaFoldDB" id="A0AAQ4CU30"/>
<evidence type="ECO:0000313" key="2">
    <source>
        <dbReference type="Proteomes" id="UP001319921"/>
    </source>
</evidence>
<organism evidence="1 2">
    <name type="scientific">Saccharolobus caldissimus</name>
    <dbReference type="NCBI Taxonomy" id="1702097"/>
    <lineage>
        <taxon>Archaea</taxon>
        <taxon>Thermoproteota</taxon>
        <taxon>Thermoprotei</taxon>
        <taxon>Sulfolobales</taxon>
        <taxon>Sulfolobaceae</taxon>
        <taxon>Saccharolobus</taxon>
    </lineage>
</organism>
<dbReference type="Proteomes" id="UP001319921">
    <property type="component" value="Chromosome"/>
</dbReference>
<proteinExistence type="predicted"/>
<accession>A0AAQ4CU30</accession>
<dbReference type="GeneID" id="68867053"/>
<protein>
    <submittedName>
        <fullName evidence="1">Uncharacterized protein</fullName>
    </submittedName>
</protein>
<dbReference type="EMBL" id="AP025226">
    <property type="protein sequence ID" value="BDB99311.1"/>
    <property type="molecule type" value="Genomic_DNA"/>
</dbReference>